<dbReference type="InterPro" id="IPR046824">
    <property type="entry name" value="Mss51-like_C"/>
</dbReference>
<comment type="caution">
    <text evidence="2">The sequence shown here is derived from an EMBL/GenBank/DDBJ whole genome shotgun (WGS) entry which is preliminary data.</text>
</comment>
<sequence>MARICGVHQKECGGGAAAVTLTTHCFFRGKSAGLRFMGWHTEREFPRILLPELSEWNSNPIFLSGWSEYYNLRSLPMSSPVAAVLSHPFTVYHILTSLVISSKNRLLKGKEVIVHYLGPAAELDWMAALQRSIICLMEVPSNLSGTVSGISGRLRVHLVKGMYQEQASYLSSPHVVVALNCGLESYGSWGAAIELIKSMNAPAFFTERSELLCANAKQ</sequence>
<feature type="non-terminal residue" evidence="2">
    <location>
        <position position="218"/>
    </location>
</feature>
<dbReference type="PANTHER" id="PTHR47570">
    <property type="entry name" value="ZINC ION BINDING PROTEIN"/>
    <property type="match status" value="1"/>
</dbReference>
<reference evidence="2 3" key="1">
    <citation type="journal article" date="2016" name="DNA Res.">
        <title>The draft genome of MD-2 pineapple using hybrid error correction of long reads.</title>
        <authorList>
            <person name="Redwan R.M."/>
            <person name="Saidin A."/>
            <person name="Kumar S.V."/>
        </authorList>
    </citation>
    <scope>NUCLEOTIDE SEQUENCE [LARGE SCALE GENOMIC DNA]</scope>
    <source>
        <strain evidence="3">cv. MD2</strain>
        <tissue evidence="2">Leaf</tissue>
    </source>
</reference>
<dbReference type="Proteomes" id="UP000092600">
    <property type="component" value="Unassembled WGS sequence"/>
</dbReference>
<organism evidence="2 3">
    <name type="scientific">Ananas comosus</name>
    <name type="common">Pineapple</name>
    <name type="synonym">Ananas ananas</name>
    <dbReference type="NCBI Taxonomy" id="4615"/>
    <lineage>
        <taxon>Eukaryota</taxon>
        <taxon>Viridiplantae</taxon>
        <taxon>Streptophyta</taxon>
        <taxon>Embryophyta</taxon>
        <taxon>Tracheophyta</taxon>
        <taxon>Spermatophyta</taxon>
        <taxon>Magnoliopsida</taxon>
        <taxon>Liliopsida</taxon>
        <taxon>Poales</taxon>
        <taxon>Bromeliaceae</taxon>
        <taxon>Bromelioideae</taxon>
        <taxon>Ananas</taxon>
    </lineage>
</organism>
<accession>A0A199URM8</accession>
<dbReference type="PANTHER" id="PTHR47570:SF2">
    <property type="entry name" value="MYND-TYPE DOMAIN-CONTAINING PROTEIN"/>
    <property type="match status" value="1"/>
</dbReference>
<proteinExistence type="predicted"/>
<gene>
    <name evidence="2" type="ORF">ACMD2_08425</name>
</gene>
<dbReference type="STRING" id="4615.A0A199URM8"/>
<name>A0A199URM8_ANACO</name>
<dbReference type="AlphaFoldDB" id="A0A199URM8"/>
<feature type="domain" description="Mitochondrial splicing suppressor 51-like C-terminal" evidence="1">
    <location>
        <begin position="88"/>
        <end position="213"/>
    </location>
</feature>
<evidence type="ECO:0000259" key="1">
    <source>
        <dbReference type="Pfam" id="PF20179"/>
    </source>
</evidence>
<protein>
    <recommendedName>
        <fullName evidence="1">Mitochondrial splicing suppressor 51-like C-terminal domain-containing protein</fullName>
    </recommendedName>
</protein>
<dbReference type="EMBL" id="LSRQ01005566">
    <property type="protein sequence ID" value="OAY67306.1"/>
    <property type="molecule type" value="Genomic_DNA"/>
</dbReference>
<evidence type="ECO:0000313" key="3">
    <source>
        <dbReference type="Proteomes" id="UP000092600"/>
    </source>
</evidence>
<dbReference type="Pfam" id="PF20179">
    <property type="entry name" value="MSS51_C"/>
    <property type="match status" value="1"/>
</dbReference>
<evidence type="ECO:0000313" key="2">
    <source>
        <dbReference type="EMBL" id="OAY67306.1"/>
    </source>
</evidence>